<name>A0A2G8L5L7_STIJA</name>
<gene>
    <name evidence="2" type="ORF">BSL78_07543</name>
</gene>
<dbReference type="Proteomes" id="UP000230750">
    <property type="component" value="Unassembled WGS sequence"/>
</dbReference>
<dbReference type="EMBL" id="MRZV01000211">
    <property type="protein sequence ID" value="PIK55538.1"/>
    <property type="molecule type" value="Genomic_DNA"/>
</dbReference>
<protein>
    <recommendedName>
        <fullName evidence="1">Integrase catalytic domain-containing protein</fullName>
    </recommendedName>
</protein>
<sequence length="431" mass="48227">MKLNSKCEFNVGSIEILGHVVDHKGLSPNPDLVRAINEAPTPTNRDQVKSFLGLVVEYKPGIENKVADALSRLPVEHNPAIGVVDDDDDDIAAVCQTVLQESSVTYTQLQSETNRDEACQTLKGYIQQGWPQSKSGVDDKVKPYYSVHDELSVHDNIIFRGEKVVVPTGLTSIIVSMAHEGHQGMVRTKQRIRKLYWWPGMDNQVTTMVKHCATCNLADKSVSTRVAPMQPVPLQNVVGTNWDWTLVGPDETAPLGCRFAITLIDYKSKWPEVAFTDTVTSSTVIEFLLTVFSREGYPKEIVTDHGVQFTSHEFKEFLRSRNIVHRMSAIYHPQGNIDQIYHLACPASPPHYMYNPIKTIKTSSIGTLNMLGLARRVKARLILASTSEVYGDPQEHPQNEEYWGHVNPIGPRACYDEGKRVAETMCHAYIA</sequence>
<dbReference type="SUPFAM" id="SSF56672">
    <property type="entry name" value="DNA/RNA polymerases"/>
    <property type="match status" value="1"/>
</dbReference>
<dbReference type="Pfam" id="PF00665">
    <property type="entry name" value="rve"/>
    <property type="match status" value="1"/>
</dbReference>
<dbReference type="InterPro" id="IPR001584">
    <property type="entry name" value="Integrase_cat-core"/>
</dbReference>
<evidence type="ECO:0000259" key="1">
    <source>
        <dbReference type="PROSITE" id="PS50994"/>
    </source>
</evidence>
<reference evidence="2 3" key="1">
    <citation type="journal article" date="2017" name="PLoS Biol.">
        <title>The sea cucumber genome provides insights into morphological evolution and visceral regeneration.</title>
        <authorList>
            <person name="Zhang X."/>
            <person name="Sun L."/>
            <person name="Yuan J."/>
            <person name="Sun Y."/>
            <person name="Gao Y."/>
            <person name="Zhang L."/>
            <person name="Li S."/>
            <person name="Dai H."/>
            <person name="Hamel J.F."/>
            <person name="Liu C."/>
            <person name="Yu Y."/>
            <person name="Liu S."/>
            <person name="Lin W."/>
            <person name="Guo K."/>
            <person name="Jin S."/>
            <person name="Xu P."/>
            <person name="Storey K.B."/>
            <person name="Huan P."/>
            <person name="Zhang T."/>
            <person name="Zhou Y."/>
            <person name="Zhang J."/>
            <person name="Lin C."/>
            <person name="Li X."/>
            <person name="Xing L."/>
            <person name="Huo D."/>
            <person name="Sun M."/>
            <person name="Wang L."/>
            <person name="Mercier A."/>
            <person name="Li F."/>
            <person name="Yang H."/>
            <person name="Xiang J."/>
        </authorList>
    </citation>
    <scope>NUCLEOTIDE SEQUENCE [LARGE SCALE GENOMIC DNA]</scope>
    <source>
        <strain evidence="2">Shaxun</strain>
        <tissue evidence="2">Muscle</tissue>
    </source>
</reference>
<keyword evidence="3" id="KW-1185">Reference proteome</keyword>
<dbReference type="Pfam" id="PF16363">
    <property type="entry name" value="GDP_Man_Dehyd"/>
    <property type="match status" value="1"/>
</dbReference>
<dbReference type="InterPro" id="IPR041588">
    <property type="entry name" value="Integrase_H2C2"/>
</dbReference>
<evidence type="ECO:0000313" key="2">
    <source>
        <dbReference type="EMBL" id="PIK55538.1"/>
    </source>
</evidence>
<evidence type="ECO:0000313" key="3">
    <source>
        <dbReference type="Proteomes" id="UP000230750"/>
    </source>
</evidence>
<dbReference type="SUPFAM" id="SSF51735">
    <property type="entry name" value="NAD(P)-binding Rossmann-fold domains"/>
    <property type="match status" value="1"/>
</dbReference>
<dbReference type="PANTHER" id="PTHR37984:SF15">
    <property type="entry name" value="INTEGRASE CATALYTIC DOMAIN-CONTAINING PROTEIN"/>
    <property type="match status" value="1"/>
</dbReference>
<feature type="domain" description="Integrase catalytic" evidence="1">
    <location>
        <begin position="227"/>
        <end position="336"/>
    </location>
</feature>
<dbReference type="Gene3D" id="3.40.50.720">
    <property type="entry name" value="NAD(P)-binding Rossmann-like Domain"/>
    <property type="match status" value="1"/>
</dbReference>
<dbReference type="FunFam" id="1.10.340.70:FF:000003">
    <property type="entry name" value="Protein CBG25708"/>
    <property type="match status" value="1"/>
</dbReference>
<dbReference type="GO" id="GO:0015074">
    <property type="term" value="P:DNA integration"/>
    <property type="evidence" value="ECO:0007669"/>
    <property type="project" value="InterPro"/>
</dbReference>
<dbReference type="OrthoDB" id="775972at2759"/>
<dbReference type="GO" id="GO:0033320">
    <property type="term" value="P:UDP-D-xylose biosynthetic process"/>
    <property type="evidence" value="ECO:0007669"/>
    <property type="project" value="UniProtKB-UniPathway"/>
</dbReference>
<dbReference type="GO" id="GO:0003824">
    <property type="term" value="F:catalytic activity"/>
    <property type="evidence" value="ECO:0007669"/>
    <property type="project" value="UniProtKB-ARBA"/>
</dbReference>
<dbReference type="InterPro" id="IPR016040">
    <property type="entry name" value="NAD(P)-bd_dom"/>
</dbReference>
<proteinExistence type="predicted"/>
<dbReference type="SUPFAM" id="SSF53098">
    <property type="entry name" value="Ribonuclease H-like"/>
    <property type="match status" value="1"/>
</dbReference>
<dbReference type="InterPro" id="IPR050951">
    <property type="entry name" value="Retrovirus_Pol_polyprotein"/>
</dbReference>
<organism evidence="2 3">
    <name type="scientific">Stichopus japonicus</name>
    <name type="common">Sea cucumber</name>
    <dbReference type="NCBI Taxonomy" id="307972"/>
    <lineage>
        <taxon>Eukaryota</taxon>
        <taxon>Metazoa</taxon>
        <taxon>Echinodermata</taxon>
        <taxon>Eleutherozoa</taxon>
        <taxon>Echinozoa</taxon>
        <taxon>Holothuroidea</taxon>
        <taxon>Aspidochirotacea</taxon>
        <taxon>Aspidochirotida</taxon>
        <taxon>Stichopodidae</taxon>
        <taxon>Apostichopus</taxon>
    </lineage>
</organism>
<dbReference type="InterPro" id="IPR036291">
    <property type="entry name" value="NAD(P)-bd_dom_sf"/>
</dbReference>
<dbReference type="PANTHER" id="PTHR37984">
    <property type="entry name" value="PROTEIN CBG26694"/>
    <property type="match status" value="1"/>
</dbReference>
<feature type="non-terminal residue" evidence="2">
    <location>
        <position position="431"/>
    </location>
</feature>
<dbReference type="STRING" id="307972.A0A2G8L5L7"/>
<dbReference type="InterPro" id="IPR012337">
    <property type="entry name" value="RNaseH-like_sf"/>
</dbReference>
<dbReference type="Pfam" id="PF17921">
    <property type="entry name" value="Integrase_H2C2"/>
    <property type="match status" value="1"/>
</dbReference>
<dbReference type="PROSITE" id="PS50994">
    <property type="entry name" value="INTEGRASE"/>
    <property type="match status" value="1"/>
</dbReference>
<dbReference type="Gene3D" id="1.10.340.70">
    <property type="match status" value="1"/>
</dbReference>
<dbReference type="AlphaFoldDB" id="A0A2G8L5L7"/>
<accession>A0A2G8L5L7</accession>
<comment type="caution">
    <text evidence="2">The sequence shown here is derived from an EMBL/GenBank/DDBJ whole genome shotgun (WGS) entry which is preliminary data.</text>
</comment>
<dbReference type="UniPathway" id="UPA00796">
    <property type="reaction ID" value="UER00771"/>
</dbReference>
<dbReference type="InterPro" id="IPR043502">
    <property type="entry name" value="DNA/RNA_pol_sf"/>
</dbReference>